<keyword evidence="1" id="KW-0378">Hydrolase</keyword>
<dbReference type="EMBL" id="QHHQ01000001">
    <property type="protein sequence ID" value="RAI04568.1"/>
    <property type="molecule type" value="Genomic_DNA"/>
</dbReference>
<dbReference type="InterPro" id="IPR036866">
    <property type="entry name" value="RibonucZ/Hydroxyglut_hydro"/>
</dbReference>
<protein>
    <submittedName>
        <fullName evidence="1">Zn-dependent hydrolase</fullName>
    </submittedName>
</protein>
<dbReference type="Proteomes" id="UP000249590">
    <property type="component" value="Unassembled WGS sequence"/>
</dbReference>
<sequence length="258" mass="28069">MALVSTEASAQFSNCQAIASAFPEARLIRVANDIPRPEHSVEIRYIGHSTFRITAPDGTTIATDYAGSAGAGPTPDVATMNHAHTSHFTNFPDPAIPHVLKGWGENGVPAQHMLQVGEVLVRNVTTDIRSYMGFEANGNSIFIYEIQGLCIGHLGHLHQPLSDAQVAEIGRLDVVFVPVDGTYTMDQSAMMEVVSRLRSSIAIPMHWFGQYTLAEFVNRTRADGLIISMPSDPVLRVSLNTLPERPTFVVLQPTYGGE</sequence>
<dbReference type="PANTHER" id="PTHR39189">
    <property type="entry name" value="UPF0173 METAL-DEPENDENT HYDROLASE YTKL"/>
    <property type="match status" value="1"/>
</dbReference>
<evidence type="ECO:0000313" key="2">
    <source>
        <dbReference type="Proteomes" id="UP000249590"/>
    </source>
</evidence>
<organism evidence="1 2">
    <name type="scientific">Acuticoccus sediminis</name>
    <dbReference type="NCBI Taxonomy" id="2184697"/>
    <lineage>
        <taxon>Bacteria</taxon>
        <taxon>Pseudomonadati</taxon>
        <taxon>Pseudomonadota</taxon>
        <taxon>Alphaproteobacteria</taxon>
        <taxon>Hyphomicrobiales</taxon>
        <taxon>Amorphaceae</taxon>
        <taxon>Acuticoccus</taxon>
    </lineage>
</organism>
<reference evidence="1 2" key="1">
    <citation type="submission" date="2018-05" db="EMBL/GenBank/DDBJ databases">
        <title>Acuticoccus sediminis sp. nov., isolated from deep-sea sediment of Indian Ocean.</title>
        <authorList>
            <person name="Liu X."/>
            <person name="Lai Q."/>
            <person name="Du Y."/>
            <person name="Sun F."/>
            <person name="Zhang X."/>
            <person name="Wang S."/>
            <person name="Shao Z."/>
        </authorList>
    </citation>
    <scope>NUCLEOTIDE SEQUENCE [LARGE SCALE GENOMIC DNA]</scope>
    <source>
        <strain evidence="1 2">PTG4-2</strain>
    </source>
</reference>
<accession>A0A8B2NWK8</accession>
<name>A0A8B2NWK8_9HYPH</name>
<dbReference type="Pfam" id="PF13483">
    <property type="entry name" value="Lactamase_B_3"/>
    <property type="match status" value="1"/>
</dbReference>
<dbReference type="PANTHER" id="PTHR39189:SF1">
    <property type="entry name" value="UPF0173 METAL-DEPENDENT HYDROLASE YTKL"/>
    <property type="match status" value="1"/>
</dbReference>
<comment type="caution">
    <text evidence="1">The sequence shown here is derived from an EMBL/GenBank/DDBJ whole genome shotgun (WGS) entry which is preliminary data.</text>
</comment>
<gene>
    <name evidence="1" type="ORF">DLJ53_07310</name>
</gene>
<evidence type="ECO:0000313" key="1">
    <source>
        <dbReference type="EMBL" id="RAI04568.1"/>
    </source>
</evidence>
<dbReference type="SUPFAM" id="SSF56281">
    <property type="entry name" value="Metallo-hydrolase/oxidoreductase"/>
    <property type="match status" value="1"/>
</dbReference>
<dbReference type="Gene3D" id="3.60.15.10">
    <property type="entry name" value="Ribonuclease Z/Hydroxyacylglutathione hydrolase-like"/>
    <property type="match status" value="1"/>
</dbReference>
<dbReference type="OrthoDB" id="7343000at2"/>
<dbReference type="GO" id="GO:0016787">
    <property type="term" value="F:hydrolase activity"/>
    <property type="evidence" value="ECO:0007669"/>
    <property type="project" value="UniProtKB-KW"/>
</dbReference>
<keyword evidence="2" id="KW-1185">Reference proteome</keyword>
<dbReference type="AlphaFoldDB" id="A0A8B2NWK8"/>
<proteinExistence type="predicted"/>